<dbReference type="InterPro" id="IPR013651">
    <property type="entry name" value="ATP-grasp_RimK-type"/>
</dbReference>
<dbReference type="PANTHER" id="PTHR21621:SF0">
    <property type="entry name" value="BETA-CITRYLGLUTAMATE SYNTHASE B-RELATED"/>
    <property type="match status" value="1"/>
</dbReference>
<organism evidence="12 13">
    <name type="scientific">Candidatus Hakubella thermalkaliphila</name>
    <dbReference type="NCBI Taxonomy" id="2754717"/>
    <lineage>
        <taxon>Bacteria</taxon>
        <taxon>Bacillati</taxon>
        <taxon>Actinomycetota</taxon>
        <taxon>Actinomycetota incertae sedis</taxon>
        <taxon>Candidatus Hakubellales</taxon>
        <taxon>Candidatus Hakubellaceae</taxon>
        <taxon>Candidatus Hakubella</taxon>
    </lineage>
</organism>
<dbReference type="InterPro" id="IPR013815">
    <property type="entry name" value="ATP_grasp_subdomain_1"/>
</dbReference>
<proteinExistence type="predicted"/>
<evidence type="ECO:0000256" key="7">
    <source>
        <dbReference type="ARBA" id="ARBA00022842"/>
    </source>
</evidence>
<dbReference type="InterPro" id="IPR041107">
    <property type="entry name" value="Rimk_N"/>
</dbReference>
<name>A0A6V8PCK8_9ACTN</name>
<dbReference type="RefSeq" id="WP_219857230.1">
    <property type="nucleotide sequence ID" value="NZ_BLRZ01000067.1"/>
</dbReference>
<dbReference type="Gene3D" id="3.30.1490.20">
    <property type="entry name" value="ATP-grasp fold, A domain"/>
    <property type="match status" value="1"/>
</dbReference>
<keyword evidence="12" id="KW-0687">Ribonucleoprotein</keyword>
<comment type="cofactor">
    <cofactor evidence="1">
        <name>Mn(2+)</name>
        <dbReference type="ChEBI" id="CHEBI:29035"/>
    </cofactor>
</comment>
<dbReference type="NCBIfam" id="TIGR00768">
    <property type="entry name" value="rimK_fam"/>
    <property type="match status" value="1"/>
</dbReference>
<evidence type="ECO:0000256" key="10">
    <source>
        <dbReference type="PROSITE-ProRule" id="PRU00409"/>
    </source>
</evidence>
<dbReference type="Proteomes" id="UP000588083">
    <property type="component" value="Unassembled WGS sequence"/>
</dbReference>
<protein>
    <submittedName>
        <fullName evidence="12">Ribosomal protein S6--L-glutamate ligase</fullName>
    </submittedName>
</protein>
<evidence type="ECO:0000256" key="3">
    <source>
        <dbReference type="ARBA" id="ARBA00022598"/>
    </source>
</evidence>
<keyword evidence="3 12" id="KW-0436">Ligase</keyword>
<dbReference type="GO" id="GO:0009432">
    <property type="term" value="P:SOS response"/>
    <property type="evidence" value="ECO:0007669"/>
    <property type="project" value="TreeGrafter"/>
</dbReference>
<dbReference type="PROSITE" id="PS50975">
    <property type="entry name" value="ATP_GRASP"/>
    <property type="match status" value="1"/>
</dbReference>
<keyword evidence="13" id="KW-1185">Reference proteome</keyword>
<keyword evidence="4" id="KW-0479">Metal-binding</keyword>
<evidence type="ECO:0000256" key="8">
    <source>
        <dbReference type="ARBA" id="ARBA00022917"/>
    </source>
</evidence>
<evidence type="ECO:0000313" key="13">
    <source>
        <dbReference type="Proteomes" id="UP000588083"/>
    </source>
</evidence>
<dbReference type="GO" id="GO:0005840">
    <property type="term" value="C:ribosome"/>
    <property type="evidence" value="ECO:0007669"/>
    <property type="project" value="UniProtKB-KW"/>
</dbReference>
<dbReference type="GO" id="GO:0006412">
    <property type="term" value="P:translation"/>
    <property type="evidence" value="ECO:0007669"/>
    <property type="project" value="UniProtKB-KW"/>
</dbReference>
<dbReference type="PANTHER" id="PTHR21621">
    <property type="entry name" value="RIBOSOMAL PROTEIN S6 MODIFICATION PROTEIN"/>
    <property type="match status" value="1"/>
</dbReference>
<dbReference type="GO" id="GO:0005524">
    <property type="term" value="F:ATP binding"/>
    <property type="evidence" value="ECO:0007669"/>
    <property type="project" value="UniProtKB-UniRule"/>
</dbReference>
<dbReference type="Pfam" id="PF08443">
    <property type="entry name" value="RimK"/>
    <property type="match status" value="1"/>
</dbReference>
<feature type="domain" description="ATP-grasp" evidence="11">
    <location>
        <begin position="106"/>
        <end position="285"/>
    </location>
</feature>
<dbReference type="InterPro" id="IPR004666">
    <property type="entry name" value="Rp_bS6_RimK/Lys_biosynth_LsyX"/>
</dbReference>
<keyword evidence="12" id="KW-0689">Ribosomal protein</keyword>
<dbReference type="GO" id="GO:0018169">
    <property type="term" value="F:ribosomal S6-glutamic acid ligase activity"/>
    <property type="evidence" value="ECO:0007669"/>
    <property type="project" value="TreeGrafter"/>
</dbReference>
<evidence type="ECO:0000256" key="2">
    <source>
        <dbReference type="ARBA" id="ARBA00001946"/>
    </source>
</evidence>
<evidence type="ECO:0000256" key="9">
    <source>
        <dbReference type="ARBA" id="ARBA00023211"/>
    </source>
</evidence>
<evidence type="ECO:0000313" key="12">
    <source>
        <dbReference type="EMBL" id="GFP30445.1"/>
    </source>
</evidence>
<dbReference type="SUPFAM" id="SSF56059">
    <property type="entry name" value="Glutathione synthetase ATP-binding domain-like"/>
    <property type="match status" value="1"/>
</dbReference>
<sequence>MKVGILACKVSWHVQSLLNALGQRGVEAHSFPITRFVAHIGGKPVVKCHGIGLDDYRGLLVRIIPWGSLEQIIFRMDVLHHLEDMGIRIVNSPSTIEKTVDKYYTSAILESQGIPTTRTVVTERFEEAMAAFQEMGDLIVKPLFGANGRGMVWVSDEDIAYRTFRALELGRYLYYLQEYIPHANQDIRAFVVGGQVVAAMLRRGRNWKTNLTRGGRGEALVLEEETEELAVRAAQVFRADYLGVDILRSLDGRSYVVEVNSIPGWEGLQKTTEVDIAGAIVDHVLKTL</sequence>
<gene>
    <name evidence="12" type="ORF">HKBW3S34_01366</name>
</gene>
<evidence type="ECO:0000256" key="6">
    <source>
        <dbReference type="ARBA" id="ARBA00022840"/>
    </source>
</evidence>
<keyword evidence="7" id="KW-0460">Magnesium</keyword>
<dbReference type="GO" id="GO:0005737">
    <property type="term" value="C:cytoplasm"/>
    <property type="evidence" value="ECO:0007669"/>
    <property type="project" value="TreeGrafter"/>
</dbReference>
<dbReference type="Gene3D" id="3.30.470.20">
    <property type="entry name" value="ATP-grasp fold, B domain"/>
    <property type="match status" value="1"/>
</dbReference>
<dbReference type="EMBL" id="BLRZ01000067">
    <property type="protein sequence ID" value="GFP30445.1"/>
    <property type="molecule type" value="Genomic_DNA"/>
</dbReference>
<evidence type="ECO:0000256" key="1">
    <source>
        <dbReference type="ARBA" id="ARBA00001936"/>
    </source>
</evidence>
<keyword evidence="6 10" id="KW-0067">ATP-binding</keyword>
<dbReference type="InterPro" id="IPR011761">
    <property type="entry name" value="ATP-grasp"/>
</dbReference>
<keyword evidence="8" id="KW-0648">Protein biosynthesis</keyword>
<dbReference type="GO" id="GO:0046872">
    <property type="term" value="F:metal ion binding"/>
    <property type="evidence" value="ECO:0007669"/>
    <property type="project" value="UniProtKB-KW"/>
</dbReference>
<evidence type="ECO:0000256" key="5">
    <source>
        <dbReference type="ARBA" id="ARBA00022741"/>
    </source>
</evidence>
<accession>A0A6V8PCK8</accession>
<keyword evidence="5 10" id="KW-0547">Nucleotide-binding</keyword>
<dbReference type="Pfam" id="PF18030">
    <property type="entry name" value="Rimk_N"/>
    <property type="match status" value="1"/>
</dbReference>
<dbReference type="Gene3D" id="3.40.50.20">
    <property type="match status" value="1"/>
</dbReference>
<comment type="caution">
    <text evidence="12">The sequence shown here is derived from an EMBL/GenBank/DDBJ whole genome shotgun (WGS) entry which is preliminary data.</text>
</comment>
<dbReference type="AlphaFoldDB" id="A0A6V8PCK8"/>
<evidence type="ECO:0000259" key="11">
    <source>
        <dbReference type="PROSITE" id="PS50975"/>
    </source>
</evidence>
<evidence type="ECO:0000256" key="4">
    <source>
        <dbReference type="ARBA" id="ARBA00022723"/>
    </source>
</evidence>
<reference evidence="12 13" key="1">
    <citation type="journal article" date="2020" name="Front. Microbiol.">
        <title>Single-cell genomics of novel Actinobacteria with the Wood-Ljungdahl pathway discovered in a serpentinizing system.</title>
        <authorList>
            <person name="Merino N."/>
            <person name="Kawai M."/>
            <person name="Boyd E.S."/>
            <person name="Colman D.R."/>
            <person name="McGlynn S.E."/>
            <person name="Nealson K.H."/>
            <person name="Kurokawa K."/>
            <person name="Hongoh Y."/>
        </authorList>
    </citation>
    <scope>NUCLEOTIDE SEQUENCE [LARGE SCALE GENOMIC DNA]</scope>
    <source>
        <strain evidence="12 13">S34</strain>
    </source>
</reference>
<keyword evidence="9" id="KW-0464">Manganese</keyword>
<comment type="cofactor">
    <cofactor evidence="2">
        <name>Mg(2+)</name>
        <dbReference type="ChEBI" id="CHEBI:18420"/>
    </cofactor>
</comment>